<evidence type="ECO:0000313" key="4">
    <source>
        <dbReference type="Proteomes" id="UP001597044"/>
    </source>
</evidence>
<dbReference type="InterPro" id="IPR011330">
    <property type="entry name" value="Glyco_hydro/deAcase_b/a-brl"/>
</dbReference>
<reference evidence="4" key="1">
    <citation type="journal article" date="2019" name="Int. J. Syst. Evol. Microbiol.">
        <title>The Global Catalogue of Microorganisms (GCM) 10K type strain sequencing project: providing services to taxonomists for standard genome sequencing and annotation.</title>
        <authorList>
            <consortium name="The Broad Institute Genomics Platform"/>
            <consortium name="The Broad Institute Genome Sequencing Center for Infectious Disease"/>
            <person name="Wu L."/>
            <person name="Ma J."/>
        </authorList>
    </citation>
    <scope>NUCLEOTIDE SEQUENCE [LARGE SCALE GENOMIC DNA]</scope>
    <source>
        <strain evidence="4">CCUG 63419</strain>
    </source>
</reference>
<keyword evidence="4" id="KW-1185">Reference proteome</keyword>
<dbReference type="Gene3D" id="3.20.20.370">
    <property type="entry name" value="Glycoside hydrolase/deacetylase"/>
    <property type="match status" value="1"/>
</dbReference>
<dbReference type="PANTHER" id="PTHR34216:SF7">
    <property type="entry name" value="POLY-BETA-1,6-N-ACETYL-D-GLUCOSAMINE N-DEACETYLASE"/>
    <property type="match status" value="1"/>
</dbReference>
<dbReference type="Proteomes" id="UP001597044">
    <property type="component" value="Unassembled WGS sequence"/>
</dbReference>
<dbReference type="RefSeq" id="WP_379070981.1">
    <property type="nucleotide sequence ID" value="NZ_JBHTIT010000001.1"/>
</dbReference>
<dbReference type="Pfam" id="PF01522">
    <property type="entry name" value="Polysacc_deac_1"/>
    <property type="match status" value="1"/>
</dbReference>
<name>A0ABW3HIE1_9GAMM</name>
<dbReference type="PROSITE" id="PS51677">
    <property type="entry name" value="NODB"/>
    <property type="match status" value="1"/>
</dbReference>
<dbReference type="SUPFAM" id="SSF88713">
    <property type="entry name" value="Glycoside hydrolase/deacetylase"/>
    <property type="match status" value="1"/>
</dbReference>
<accession>A0ABW3HIE1</accession>
<dbReference type="GO" id="GO:0016787">
    <property type="term" value="F:hydrolase activity"/>
    <property type="evidence" value="ECO:0007669"/>
    <property type="project" value="UniProtKB-KW"/>
</dbReference>
<evidence type="ECO:0000313" key="3">
    <source>
        <dbReference type="EMBL" id="MFD0950349.1"/>
    </source>
</evidence>
<comment type="caution">
    <text evidence="3">The sequence shown here is derived from an EMBL/GenBank/DDBJ whole genome shotgun (WGS) entry which is preliminary data.</text>
</comment>
<proteinExistence type="predicted"/>
<feature type="domain" description="NodB homology" evidence="2">
    <location>
        <begin position="88"/>
        <end position="271"/>
    </location>
</feature>
<dbReference type="InterPro" id="IPR051398">
    <property type="entry name" value="Polysacch_Deacetylase"/>
</dbReference>
<protein>
    <submittedName>
        <fullName evidence="3">Polysaccharide deacetylase family protein</fullName>
        <ecNumber evidence="3">3.-.-.-</ecNumber>
    </submittedName>
</protein>
<dbReference type="PANTHER" id="PTHR34216">
    <property type="match status" value="1"/>
</dbReference>
<gene>
    <name evidence="3" type="ORF">ACFQ0F_08115</name>
</gene>
<evidence type="ECO:0000259" key="2">
    <source>
        <dbReference type="PROSITE" id="PS51677"/>
    </source>
</evidence>
<evidence type="ECO:0000256" key="1">
    <source>
        <dbReference type="ARBA" id="ARBA00022729"/>
    </source>
</evidence>
<sequence length="271" mass="31049">MITLCLLPALWLLWFSHRYAWWRPVMSWQHPRVLMYHMVSSHKSGARFNGLRVCPKRFEQQVRWLANNGFQFFTVSELWAQWATLPEKAVAITFDDGYADNLHNALPILKKYNACATVYVVVDRHDRDWSTYKKAHHNSGELARESKLSDAEVLELVASGRIEIASHTLTHCNMATTSIADKRHELAASKHELEVLIQRPVISFAYPFGIYSAEDIQLAREAGYSTAVTTVEGIDKLQPLPDPLDLKRIKVSGKDNLLAFVMRMRGGRRGW</sequence>
<dbReference type="InterPro" id="IPR002509">
    <property type="entry name" value="NODB_dom"/>
</dbReference>
<keyword evidence="1" id="KW-0732">Signal</keyword>
<dbReference type="EMBL" id="JBHTIT010000001">
    <property type="protein sequence ID" value="MFD0950349.1"/>
    <property type="molecule type" value="Genomic_DNA"/>
</dbReference>
<dbReference type="CDD" id="cd10918">
    <property type="entry name" value="CE4_NodB_like_5s_6s"/>
    <property type="match status" value="1"/>
</dbReference>
<organism evidence="3 4">
    <name type="scientific">Paraperlucidibaca wandonensis</name>
    <dbReference type="NCBI Taxonomy" id="1268273"/>
    <lineage>
        <taxon>Bacteria</taxon>
        <taxon>Pseudomonadati</taxon>
        <taxon>Pseudomonadota</taxon>
        <taxon>Gammaproteobacteria</taxon>
        <taxon>Moraxellales</taxon>
        <taxon>Moraxellaceae</taxon>
        <taxon>Paraperlucidibaca</taxon>
    </lineage>
</organism>
<dbReference type="EC" id="3.-.-.-" evidence="3"/>
<keyword evidence="3" id="KW-0378">Hydrolase</keyword>